<keyword evidence="2" id="KW-0813">Transport</keyword>
<keyword evidence="4 7" id="KW-0067">ATP-binding</keyword>
<evidence type="ECO:0000256" key="5">
    <source>
        <dbReference type="SAM" id="MobiDB-lite"/>
    </source>
</evidence>
<evidence type="ECO:0000313" key="8">
    <source>
        <dbReference type="Proteomes" id="UP000320184"/>
    </source>
</evidence>
<dbReference type="InterPro" id="IPR003593">
    <property type="entry name" value="AAA+_ATPase"/>
</dbReference>
<accession>A0A538SS39</accession>
<dbReference type="PANTHER" id="PTHR43335:SF4">
    <property type="entry name" value="ABC TRANSPORTER, ATP-BINDING PROTEIN"/>
    <property type="match status" value="1"/>
</dbReference>
<evidence type="ECO:0000256" key="3">
    <source>
        <dbReference type="ARBA" id="ARBA00022741"/>
    </source>
</evidence>
<comment type="similarity">
    <text evidence="1">Belongs to the ABC transporter superfamily.</text>
</comment>
<dbReference type="AlphaFoldDB" id="A0A538SS39"/>
<keyword evidence="3" id="KW-0547">Nucleotide-binding</keyword>
<dbReference type="EMBL" id="VBOT01000002">
    <property type="protein sequence ID" value="TMQ54203.1"/>
    <property type="molecule type" value="Genomic_DNA"/>
</dbReference>
<dbReference type="Proteomes" id="UP000320184">
    <property type="component" value="Unassembled WGS sequence"/>
</dbReference>
<organism evidence="7 8">
    <name type="scientific">Eiseniibacteriota bacterium</name>
    <dbReference type="NCBI Taxonomy" id="2212470"/>
    <lineage>
        <taxon>Bacteria</taxon>
        <taxon>Candidatus Eiseniibacteriota</taxon>
    </lineage>
</organism>
<dbReference type="InterPro" id="IPR003439">
    <property type="entry name" value="ABC_transporter-like_ATP-bd"/>
</dbReference>
<reference evidence="7 8" key="1">
    <citation type="journal article" date="2019" name="Nat. Microbiol.">
        <title>Mediterranean grassland soil C-N compound turnover is dependent on rainfall and depth, and is mediated by genomically divergent microorganisms.</title>
        <authorList>
            <person name="Diamond S."/>
            <person name="Andeer P.F."/>
            <person name="Li Z."/>
            <person name="Crits-Christoph A."/>
            <person name="Burstein D."/>
            <person name="Anantharaman K."/>
            <person name="Lane K.R."/>
            <person name="Thomas B.C."/>
            <person name="Pan C."/>
            <person name="Northen T.R."/>
            <person name="Banfield J.F."/>
        </authorList>
    </citation>
    <scope>NUCLEOTIDE SEQUENCE [LARGE SCALE GENOMIC DNA]</scope>
    <source>
        <strain evidence="7">WS_3</strain>
    </source>
</reference>
<proteinExistence type="inferred from homology"/>
<evidence type="ECO:0000256" key="2">
    <source>
        <dbReference type="ARBA" id="ARBA00022448"/>
    </source>
</evidence>
<dbReference type="SUPFAM" id="SSF52540">
    <property type="entry name" value="P-loop containing nucleoside triphosphate hydrolases"/>
    <property type="match status" value="1"/>
</dbReference>
<evidence type="ECO:0000313" key="7">
    <source>
        <dbReference type="EMBL" id="TMQ54203.1"/>
    </source>
</evidence>
<comment type="caution">
    <text evidence="7">The sequence shown here is derived from an EMBL/GenBank/DDBJ whole genome shotgun (WGS) entry which is preliminary data.</text>
</comment>
<feature type="domain" description="ABC transporter" evidence="6">
    <location>
        <begin position="2"/>
        <end position="231"/>
    </location>
</feature>
<dbReference type="GO" id="GO:0005524">
    <property type="term" value="F:ATP binding"/>
    <property type="evidence" value="ECO:0007669"/>
    <property type="project" value="UniProtKB-KW"/>
</dbReference>
<sequence>MITLQNLEKTYGETRALKGISFSISKGEVVGLLGPNGAGKTTAIKIIVGYLLPTAGSATVAGFDVVSHPLEVQERIGYLPENAPLYLDMLAQEYLDFMADMRGLDARTRAIRLARVVEECAIQPVLTRPLGQLSKGYRQRVGLAAALLHDPQILVLDEPTTGLDPNQIAEVRHLVRRMGSTKTVILSTHILSEVEATCDRAVILIDGRVRADASLAEITRSSVQVVTLSARDPVAARHDLEGLRGVIAVDETDRGDGFHTFRLHLEGDGEIGEAVGELARERGWRLRELRRDDRSLEQVFRELTDTAAGEEWAPKAESSPGEAETWAPSSPIA</sequence>
<dbReference type="CDD" id="cd03230">
    <property type="entry name" value="ABC_DR_subfamily_A"/>
    <property type="match status" value="1"/>
</dbReference>
<dbReference type="InterPro" id="IPR027417">
    <property type="entry name" value="P-loop_NTPase"/>
</dbReference>
<gene>
    <name evidence="7" type="ORF">E6K73_00255</name>
</gene>
<protein>
    <submittedName>
        <fullName evidence="7">ATP-binding cassette domain-containing protein</fullName>
    </submittedName>
</protein>
<dbReference type="Gene3D" id="3.40.50.300">
    <property type="entry name" value="P-loop containing nucleotide triphosphate hydrolases"/>
    <property type="match status" value="1"/>
</dbReference>
<evidence type="ECO:0000256" key="4">
    <source>
        <dbReference type="ARBA" id="ARBA00022840"/>
    </source>
</evidence>
<name>A0A538SS39_UNCEI</name>
<dbReference type="GO" id="GO:0016887">
    <property type="term" value="F:ATP hydrolysis activity"/>
    <property type="evidence" value="ECO:0007669"/>
    <property type="project" value="InterPro"/>
</dbReference>
<feature type="region of interest" description="Disordered" evidence="5">
    <location>
        <begin position="306"/>
        <end position="333"/>
    </location>
</feature>
<dbReference type="Pfam" id="PF00005">
    <property type="entry name" value="ABC_tran"/>
    <property type="match status" value="1"/>
</dbReference>
<dbReference type="PANTHER" id="PTHR43335">
    <property type="entry name" value="ABC TRANSPORTER, ATP-BINDING PROTEIN"/>
    <property type="match status" value="1"/>
</dbReference>
<dbReference type="PROSITE" id="PS50893">
    <property type="entry name" value="ABC_TRANSPORTER_2"/>
    <property type="match status" value="1"/>
</dbReference>
<evidence type="ECO:0000256" key="1">
    <source>
        <dbReference type="ARBA" id="ARBA00005417"/>
    </source>
</evidence>
<evidence type="ECO:0000259" key="6">
    <source>
        <dbReference type="PROSITE" id="PS50893"/>
    </source>
</evidence>
<dbReference type="SMART" id="SM00382">
    <property type="entry name" value="AAA"/>
    <property type="match status" value="1"/>
</dbReference>